<evidence type="ECO:0000256" key="3">
    <source>
        <dbReference type="ARBA" id="ARBA00022801"/>
    </source>
</evidence>
<dbReference type="EMBL" id="WEIA01000016">
    <property type="protein sequence ID" value="NLR23470.1"/>
    <property type="molecule type" value="Genomic_DNA"/>
</dbReference>
<keyword evidence="9" id="KW-0732">Signal</keyword>
<evidence type="ECO:0000313" key="11">
    <source>
        <dbReference type="EMBL" id="NLR23470.1"/>
    </source>
</evidence>
<feature type="signal peptide" evidence="9">
    <location>
        <begin position="1"/>
        <end position="20"/>
    </location>
</feature>
<keyword evidence="14" id="KW-1185">Reference proteome</keyword>
<dbReference type="EC" id="3.4.-.-" evidence="12"/>
<evidence type="ECO:0000256" key="6">
    <source>
        <dbReference type="PIRSR" id="PIRSR600841-1"/>
    </source>
</evidence>
<keyword evidence="4 7" id="KW-0862">Zinc</keyword>
<comment type="cofactor">
    <cofactor evidence="7">
        <name>Zn(2+)</name>
        <dbReference type="ChEBI" id="CHEBI:29105"/>
    </cofactor>
    <text evidence="7">Binds 1 zinc ion per subunit.</text>
</comment>
<evidence type="ECO:0000256" key="4">
    <source>
        <dbReference type="ARBA" id="ARBA00022833"/>
    </source>
</evidence>
<evidence type="ECO:0000259" key="10">
    <source>
        <dbReference type="Pfam" id="PF01551"/>
    </source>
</evidence>
<feature type="binding site" evidence="7">
    <location>
        <position position="333"/>
    </location>
    <ligand>
        <name>Zn(2+)</name>
        <dbReference type="ChEBI" id="CHEBI:29105"/>
    </ligand>
</feature>
<evidence type="ECO:0000256" key="2">
    <source>
        <dbReference type="ARBA" id="ARBA00022723"/>
    </source>
</evidence>
<evidence type="ECO:0000256" key="5">
    <source>
        <dbReference type="ARBA" id="ARBA00023049"/>
    </source>
</evidence>
<accession>A0A8I2H7D8</accession>
<dbReference type="InterPro" id="IPR011055">
    <property type="entry name" value="Dup_hybrid_motif"/>
</dbReference>
<keyword evidence="8" id="KW-1015">Disulfide bond</keyword>
<dbReference type="RefSeq" id="WP_130126841.1">
    <property type="nucleotide sequence ID" value="NZ_CBCSDF010000020.1"/>
</dbReference>
<reference evidence="12 14" key="2">
    <citation type="submission" date="2023-10" db="EMBL/GenBank/DDBJ databases">
        <title>To unveil natural product biosynthetic capacity in Pseudoalteromonas.</title>
        <authorList>
            <person name="Wang J."/>
        </authorList>
    </citation>
    <scope>NUCLEOTIDE SEQUENCE [LARGE SCALE GENOMIC DNA]</scope>
    <source>
        <strain evidence="12 14">DSM 15914</strain>
    </source>
</reference>
<evidence type="ECO:0000313" key="14">
    <source>
        <dbReference type="Proteomes" id="UP001304419"/>
    </source>
</evidence>
<dbReference type="EMBL" id="CP137578">
    <property type="protein sequence ID" value="WOX29284.1"/>
    <property type="molecule type" value="Genomic_DNA"/>
</dbReference>
<feature type="domain" description="M23ase beta-sheet core" evidence="10">
    <location>
        <begin position="259"/>
        <end position="343"/>
    </location>
</feature>
<dbReference type="AlphaFoldDB" id="A0A8I2H7D8"/>
<evidence type="ECO:0000256" key="9">
    <source>
        <dbReference type="SAM" id="SignalP"/>
    </source>
</evidence>
<feature type="binding site" evidence="7">
    <location>
        <position position="234"/>
    </location>
    <ligand>
        <name>Zn(2+)</name>
        <dbReference type="ChEBI" id="CHEBI:29105"/>
    </ligand>
</feature>
<sequence>MKRHYLSACLIALLSHQATAAGQHDSVAMPEFTAEHISALPISSVIAVNPELFLFSNALQQVDWQQVLDSTAPHLSDKLEVILHYAGYASINPKLLLALMELESGVISNPDKQSIFAPFGTLSHEQGFDAQVKDVALNLSARYYAFQKLRDEGKAKKLPAVNEATVALADLTHTSADALFNTYQTLFNGESLALKADNSIAFNEQASTQAVSAASFSMSFPWPSGYAWYSGGAHSNTGSGYPYSSLDFNNGSGGWGSNTPWVQAAHGGTVTRYSACNIRVTHSSGYSTQYYHMESLQYNTGDVISAGAWLGRYADDKATALCQGGQSTGPHVHFSLLYNGGHISLHNWYISGYRIDVGNSNYDDNCNRFFFEKNGYRTCAWRALYK</sequence>
<feature type="active site" description="Proton donor/acceptor" evidence="6">
    <location>
        <position position="331"/>
    </location>
</feature>
<dbReference type="CDD" id="cd12797">
    <property type="entry name" value="M23_peptidase"/>
    <property type="match status" value="1"/>
</dbReference>
<keyword evidence="1" id="KW-0645">Protease</keyword>
<gene>
    <name evidence="11" type="ORF">F9Y85_19555</name>
    <name evidence="12" type="ORF">R5H13_03150</name>
</gene>
<dbReference type="InterPro" id="IPR016047">
    <property type="entry name" value="M23ase_b-sheet_dom"/>
</dbReference>
<dbReference type="Pfam" id="PF01551">
    <property type="entry name" value="Peptidase_M23"/>
    <property type="match status" value="1"/>
</dbReference>
<feature type="disulfide bond" evidence="8">
    <location>
        <begin position="366"/>
        <end position="379"/>
    </location>
</feature>
<dbReference type="Proteomes" id="UP000646877">
    <property type="component" value="Unassembled WGS sequence"/>
</dbReference>
<organism evidence="11 13">
    <name type="scientific">Pseudoalteromonas maricaloris</name>
    <dbReference type="NCBI Taxonomy" id="184924"/>
    <lineage>
        <taxon>Bacteria</taxon>
        <taxon>Pseudomonadati</taxon>
        <taxon>Pseudomonadota</taxon>
        <taxon>Gammaproteobacteria</taxon>
        <taxon>Alteromonadales</taxon>
        <taxon>Pseudoalteromonadaceae</taxon>
        <taxon>Pseudoalteromonas</taxon>
    </lineage>
</organism>
<dbReference type="SUPFAM" id="SSF51261">
    <property type="entry name" value="Duplicated hybrid motif"/>
    <property type="match status" value="1"/>
</dbReference>
<dbReference type="PRINTS" id="PR00933">
    <property type="entry name" value="BLYTICPTASE"/>
</dbReference>
<dbReference type="PANTHER" id="PTHR21666">
    <property type="entry name" value="PEPTIDASE-RELATED"/>
    <property type="match status" value="1"/>
</dbReference>
<evidence type="ECO:0000256" key="8">
    <source>
        <dbReference type="PIRSR" id="PIRSR600841-3"/>
    </source>
</evidence>
<reference evidence="11" key="1">
    <citation type="submission" date="2019-10" db="EMBL/GenBank/DDBJ databases">
        <authorList>
            <person name="Paulsen S."/>
        </authorList>
    </citation>
    <scope>NUCLEOTIDE SEQUENCE</scope>
    <source>
        <strain evidence="11">LMG 19692</strain>
    </source>
</reference>
<dbReference type="GO" id="GO:0006508">
    <property type="term" value="P:proteolysis"/>
    <property type="evidence" value="ECO:0007669"/>
    <property type="project" value="UniProtKB-KW"/>
</dbReference>
<evidence type="ECO:0000256" key="1">
    <source>
        <dbReference type="ARBA" id="ARBA00022670"/>
    </source>
</evidence>
<dbReference type="InterPro" id="IPR050570">
    <property type="entry name" value="Cell_wall_metabolism_enzyme"/>
</dbReference>
<dbReference type="GO" id="GO:0046872">
    <property type="term" value="F:metal ion binding"/>
    <property type="evidence" value="ECO:0007669"/>
    <property type="project" value="UniProtKB-KW"/>
</dbReference>
<evidence type="ECO:0000256" key="7">
    <source>
        <dbReference type="PIRSR" id="PIRSR600841-2"/>
    </source>
</evidence>
<dbReference type="Gene3D" id="2.70.70.10">
    <property type="entry name" value="Glucose Permease (Domain IIA)"/>
    <property type="match status" value="1"/>
</dbReference>
<feature type="disulfide bond" evidence="8">
    <location>
        <begin position="276"/>
        <end position="322"/>
    </location>
</feature>
<name>A0A8I2H7D8_9GAMM</name>
<feature type="chain" id="PRO_5034853137" evidence="9">
    <location>
        <begin position="21"/>
        <end position="386"/>
    </location>
</feature>
<protein>
    <submittedName>
        <fullName evidence="11">M23 family metallopeptidase</fullName>
        <ecNumber evidence="12">3.4.-.-</ecNumber>
    </submittedName>
</protein>
<keyword evidence="5" id="KW-0482">Metalloprotease</keyword>
<keyword evidence="2 7" id="KW-0479">Metal-binding</keyword>
<dbReference type="GO" id="GO:0004222">
    <property type="term" value="F:metalloendopeptidase activity"/>
    <property type="evidence" value="ECO:0007669"/>
    <property type="project" value="InterPro"/>
</dbReference>
<evidence type="ECO:0000313" key="12">
    <source>
        <dbReference type="EMBL" id="WOX29284.1"/>
    </source>
</evidence>
<dbReference type="InterPro" id="IPR000841">
    <property type="entry name" value="Pept_M23A_Blytic"/>
</dbReference>
<feature type="active site" description="Proton donor/acceptor" evidence="6">
    <location>
        <position position="292"/>
    </location>
</feature>
<proteinExistence type="predicted"/>
<feature type="binding site" evidence="7">
    <location>
        <position position="247"/>
    </location>
    <ligand>
        <name>Zn(2+)</name>
        <dbReference type="ChEBI" id="CHEBI:29105"/>
    </ligand>
</feature>
<dbReference type="Proteomes" id="UP001304419">
    <property type="component" value="Chromosome 1"/>
</dbReference>
<dbReference type="PANTHER" id="PTHR21666:SF288">
    <property type="entry name" value="CELL DIVISION PROTEIN YTFB"/>
    <property type="match status" value="1"/>
</dbReference>
<keyword evidence="3 12" id="KW-0378">Hydrolase</keyword>
<evidence type="ECO:0000313" key="13">
    <source>
        <dbReference type="Proteomes" id="UP000646877"/>
    </source>
</evidence>